<dbReference type="Proteomes" id="UP000560066">
    <property type="component" value="Unassembled WGS sequence"/>
</dbReference>
<evidence type="ECO:0000256" key="10">
    <source>
        <dbReference type="ARBA" id="ARBA00023288"/>
    </source>
</evidence>
<evidence type="ECO:0000256" key="8">
    <source>
        <dbReference type="ARBA" id="ARBA00023136"/>
    </source>
</evidence>
<dbReference type="EMBL" id="VYZS01062215">
    <property type="protein sequence ID" value="NXS09805.1"/>
    <property type="molecule type" value="Genomic_DNA"/>
</dbReference>
<comment type="caution">
    <text evidence="12">The sequence shown here is derived from an EMBL/GenBank/DDBJ whole genome shotgun (WGS) entry which is preliminary data.</text>
</comment>
<evidence type="ECO:0000256" key="6">
    <source>
        <dbReference type="ARBA" id="ARBA00022837"/>
    </source>
</evidence>
<evidence type="ECO:0000256" key="7">
    <source>
        <dbReference type="ARBA" id="ARBA00022989"/>
    </source>
</evidence>
<evidence type="ECO:0000256" key="9">
    <source>
        <dbReference type="ARBA" id="ARBA00023139"/>
    </source>
</evidence>
<dbReference type="GO" id="GO:0017128">
    <property type="term" value="F:phospholipid scramblase activity"/>
    <property type="evidence" value="ECO:0007669"/>
    <property type="project" value="InterPro"/>
</dbReference>
<keyword evidence="8" id="KW-0472">Membrane</keyword>
<evidence type="ECO:0000313" key="12">
    <source>
        <dbReference type="EMBL" id="NXS09805.1"/>
    </source>
</evidence>
<organism evidence="12 13">
    <name type="scientific">Neodrepanis coruscans</name>
    <name type="common">wattled asity</name>
    <dbReference type="NCBI Taxonomy" id="254563"/>
    <lineage>
        <taxon>Eukaryota</taxon>
        <taxon>Metazoa</taxon>
        <taxon>Chordata</taxon>
        <taxon>Craniata</taxon>
        <taxon>Vertebrata</taxon>
        <taxon>Euteleostomi</taxon>
        <taxon>Archelosauria</taxon>
        <taxon>Archosauria</taxon>
        <taxon>Dinosauria</taxon>
        <taxon>Saurischia</taxon>
        <taxon>Theropoda</taxon>
        <taxon>Coelurosauria</taxon>
        <taxon>Aves</taxon>
        <taxon>Neognathae</taxon>
        <taxon>Neoaves</taxon>
        <taxon>Telluraves</taxon>
        <taxon>Australaves</taxon>
        <taxon>Passeriformes</taxon>
        <taxon>Philepittidae</taxon>
        <taxon>Neodrepanis</taxon>
    </lineage>
</organism>
<name>A0A7L2RMF8_9PASS</name>
<keyword evidence="6 11" id="KW-0106">Calcium</keyword>
<keyword evidence="4" id="KW-0597">Phosphoprotein</keyword>
<evidence type="ECO:0000256" key="11">
    <source>
        <dbReference type="RuleBase" id="RU363116"/>
    </source>
</evidence>
<dbReference type="GO" id="GO:0005886">
    <property type="term" value="C:plasma membrane"/>
    <property type="evidence" value="ECO:0007669"/>
    <property type="project" value="TreeGrafter"/>
</dbReference>
<evidence type="ECO:0000256" key="2">
    <source>
        <dbReference type="ARBA" id="ARBA00004606"/>
    </source>
</evidence>
<sequence>QIDQILIHQQIELLEILVGFETNNKYELKNALGQRVYFAAENTDCLTRNCCGSLRPFTIRIIDNLGREVITLQRPLRCSSCCCPCCLQEV</sequence>
<comment type="cofactor">
    <cofactor evidence="1 11">
        <name>Ca(2+)</name>
        <dbReference type="ChEBI" id="CHEBI:29108"/>
    </cofactor>
</comment>
<dbReference type="PANTHER" id="PTHR23248">
    <property type="entry name" value="PHOSPHOLIPID SCRAMBLASE-RELATED"/>
    <property type="match status" value="1"/>
</dbReference>
<keyword evidence="10 11" id="KW-0449">Lipoprotein</keyword>
<dbReference type="OrthoDB" id="9200556at2759"/>
<comment type="function">
    <text evidence="11">May mediate accelerated ATP-independent bidirectional transbilayer migration of phospholipids upon binding calcium ions that results in a loss of phospholipid asymmetry in the plasma membrane.</text>
</comment>
<comment type="similarity">
    <text evidence="3 11">Belongs to the phospholipid scramblase family.</text>
</comment>
<evidence type="ECO:0000256" key="4">
    <source>
        <dbReference type="ARBA" id="ARBA00022553"/>
    </source>
</evidence>
<keyword evidence="5" id="KW-0812">Transmembrane</keyword>
<dbReference type="InterPro" id="IPR005552">
    <property type="entry name" value="Scramblase"/>
</dbReference>
<evidence type="ECO:0000256" key="3">
    <source>
        <dbReference type="ARBA" id="ARBA00005350"/>
    </source>
</evidence>
<keyword evidence="13" id="KW-1185">Reference proteome</keyword>
<dbReference type="PANTHER" id="PTHR23248:SF38">
    <property type="entry name" value="PHOSPHOLIPID SCRAMBLASE 1"/>
    <property type="match status" value="1"/>
</dbReference>
<keyword evidence="7" id="KW-1133">Transmembrane helix</keyword>
<keyword evidence="9 11" id="KW-0564">Palmitate</keyword>
<reference evidence="12 13" key="1">
    <citation type="submission" date="2019-09" db="EMBL/GenBank/DDBJ databases">
        <title>Bird 10,000 Genomes (B10K) Project - Family phase.</title>
        <authorList>
            <person name="Zhang G."/>
        </authorList>
    </citation>
    <scope>NUCLEOTIDE SEQUENCE [LARGE SCALE GENOMIC DNA]</scope>
    <source>
        <strain evidence="12">B10K-DU-002-79</strain>
    </source>
</reference>
<feature type="non-terminal residue" evidence="12">
    <location>
        <position position="90"/>
    </location>
</feature>
<feature type="non-terminal residue" evidence="12">
    <location>
        <position position="1"/>
    </location>
</feature>
<dbReference type="AlphaFoldDB" id="A0A7L2RMF8"/>
<comment type="subcellular location">
    <subcellularLocation>
        <location evidence="2">Membrane</location>
        <topology evidence="2">Single-pass type II membrane protein</topology>
    </subcellularLocation>
</comment>
<accession>A0A7L2RMF8</accession>
<proteinExistence type="inferred from homology"/>
<protein>
    <recommendedName>
        <fullName evidence="11">Phospholipid scramblase</fullName>
    </recommendedName>
</protein>
<evidence type="ECO:0000256" key="1">
    <source>
        <dbReference type="ARBA" id="ARBA00001913"/>
    </source>
</evidence>
<gene>
    <name evidence="12" type="primary">Plscr1</name>
    <name evidence="12" type="ORF">NEOCOR_R06244</name>
</gene>
<evidence type="ECO:0000313" key="13">
    <source>
        <dbReference type="Proteomes" id="UP000560066"/>
    </source>
</evidence>
<dbReference type="Pfam" id="PF03803">
    <property type="entry name" value="Scramblase"/>
    <property type="match status" value="1"/>
</dbReference>
<evidence type="ECO:0000256" key="5">
    <source>
        <dbReference type="ARBA" id="ARBA00022692"/>
    </source>
</evidence>